<dbReference type="SUPFAM" id="SSF52402">
    <property type="entry name" value="Adenine nucleotide alpha hydrolases-like"/>
    <property type="match status" value="1"/>
</dbReference>
<gene>
    <name evidence="3" type="ORF">ACFOZ7_00145</name>
</gene>
<accession>A0ABD5NUX0</accession>
<sequence>MDDTTDVDETVDLSDAADFDDILVPTDGSKTARNGSMQAIKFAQRNDATLHVLYAMDMGDADYVAVPSNIEETRTRMEKKGQKYVAEIEELADDAGVTCVTTVTANTPVEAILEYVDEHDIDLVVMGKRGRSDPDKPLIGSITNRVIGSLDIPVFTA</sequence>
<dbReference type="AlphaFoldDB" id="A0ABD5NUX0"/>
<dbReference type="PANTHER" id="PTHR46268:SF6">
    <property type="entry name" value="UNIVERSAL STRESS PROTEIN UP12"/>
    <property type="match status" value="1"/>
</dbReference>
<dbReference type="Gene3D" id="3.40.50.620">
    <property type="entry name" value="HUPs"/>
    <property type="match status" value="1"/>
</dbReference>
<dbReference type="InterPro" id="IPR006015">
    <property type="entry name" value="Universal_stress_UspA"/>
</dbReference>
<evidence type="ECO:0000313" key="3">
    <source>
        <dbReference type="EMBL" id="MFC4245424.1"/>
    </source>
</evidence>
<dbReference type="Pfam" id="PF00582">
    <property type="entry name" value="Usp"/>
    <property type="match status" value="1"/>
</dbReference>
<dbReference type="Proteomes" id="UP001595821">
    <property type="component" value="Unassembled WGS sequence"/>
</dbReference>
<name>A0ABD5NUX0_9EURY</name>
<dbReference type="RefSeq" id="WP_246975175.1">
    <property type="nucleotide sequence ID" value="NZ_CP095398.1"/>
</dbReference>
<dbReference type="PRINTS" id="PR01438">
    <property type="entry name" value="UNVRSLSTRESS"/>
</dbReference>
<evidence type="ECO:0000313" key="4">
    <source>
        <dbReference type="Proteomes" id="UP001595821"/>
    </source>
</evidence>
<dbReference type="InterPro" id="IPR014729">
    <property type="entry name" value="Rossmann-like_a/b/a_fold"/>
</dbReference>
<protein>
    <submittedName>
        <fullName evidence="3">Universal stress protein</fullName>
    </submittedName>
</protein>
<reference evidence="3 4" key="1">
    <citation type="journal article" date="2014" name="Int. J. Syst. Evol. Microbiol.">
        <title>Complete genome sequence of Corynebacterium casei LMG S-19264T (=DSM 44701T), isolated from a smear-ripened cheese.</title>
        <authorList>
            <consortium name="US DOE Joint Genome Institute (JGI-PGF)"/>
            <person name="Walter F."/>
            <person name="Albersmeier A."/>
            <person name="Kalinowski J."/>
            <person name="Ruckert C."/>
        </authorList>
    </citation>
    <scope>NUCLEOTIDE SEQUENCE [LARGE SCALE GENOMIC DNA]</scope>
    <source>
        <strain evidence="3 4">IBRC-M 10912</strain>
    </source>
</reference>
<comment type="similarity">
    <text evidence="1">Belongs to the universal stress protein A family.</text>
</comment>
<organism evidence="3 4">
    <name type="scientific">Natribaculum luteum</name>
    <dbReference type="NCBI Taxonomy" id="1586232"/>
    <lineage>
        <taxon>Archaea</taxon>
        <taxon>Methanobacteriati</taxon>
        <taxon>Methanobacteriota</taxon>
        <taxon>Stenosarchaea group</taxon>
        <taxon>Halobacteria</taxon>
        <taxon>Halobacteriales</taxon>
        <taxon>Natrialbaceae</taxon>
        <taxon>Natribaculum</taxon>
    </lineage>
</organism>
<dbReference type="CDD" id="cd00293">
    <property type="entry name" value="USP-like"/>
    <property type="match status" value="1"/>
</dbReference>
<dbReference type="EMBL" id="JBHSDJ010000002">
    <property type="protein sequence ID" value="MFC4245424.1"/>
    <property type="molecule type" value="Genomic_DNA"/>
</dbReference>
<proteinExistence type="inferred from homology"/>
<evidence type="ECO:0000256" key="1">
    <source>
        <dbReference type="ARBA" id="ARBA00008791"/>
    </source>
</evidence>
<comment type="caution">
    <text evidence="3">The sequence shown here is derived from an EMBL/GenBank/DDBJ whole genome shotgun (WGS) entry which is preliminary data.</text>
</comment>
<evidence type="ECO:0000259" key="2">
    <source>
        <dbReference type="Pfam" id="PF00582"/>
    </source>
</evidence>
<dbReference type="InterPro" id="IPR006016">
    <property type="entry name" value="UspA"/>
</dbReference>
<feature type="domain" description="UspA" evidence="2">
    <location>
        <begin position="19"/>
        <end position="155"/>
    </location>
</feature>
<dbReference type="PANTHER" id="PTHR46268">
    <property type="entry name" value="STRESS RESPONSE PROTEIN NHAX"/>
    <property type="match status" value="1"/>
</dbReference>
<dbReference type="GeneID" id="71856189"/>